<gene>
    <name evidence="7" type="primary">potA</name>
    <name evidence="9" type="ORF">FYJ61_08405</name>
</gene>
<keyword evidence="4 7" id="KW-0067">ATP-binding</keyword>
<dbReference type="InterPro" id="IPR005893">
    <property type="entry name" value="PotA-like"/>
</dbReference>
<accession>A0A844FQ02</accession>
<evidence type="ECO:0000256" key="1">
    <source>
        <dbReference type="ARBA" id="ARBA00022448"/>
    </source>
</evidence>
<dbReference type="InterPro" id="IPR013611">
    <property type="entry name" value="Transp-assoc_OB_typ2"/>
</dbReference>
<dbReference type="InterPro" id="IPR008995">
    <property type="entry name" value="Mo/tungstate-bd_C_term_dom"/>
</dbReference>
<dbReference type="EC" id="7.6.2.11" evidence="7"/>
<dbReference type="Pfam" id="PF00005">
    <property type="entry name" value="ABC_tran"/>
    <property type="match status" value="1"/>
</dbReference>
<dbReference type="EMBL" id="VUMW01000030">
    <property type="protein sequence ID" value="MST80458.1"/>
    <property type="molecule type" value="Genomic_DNA"/>
</dbReference>
<evidence type="ECO:0000256" key="3">
    <source>
        <dbReference type="ARBA" id="ARBA00022741"/>
    </source>
</evidence>
<dbReference type="PANTHER" id="PTHR42781">
    <property type="entry name" value="SPERMIDINE/PUTRESCINE IMPORT ATP-BINDING PROTEIN POTA"/>
    <property type="match status" value="1"/>
</dbReference>
<evidence type="ECO:0000313" key="10">
    <source>
        <dbReference type="Proteomes" id="UP000452141"/>
    </source>
</evidence>
<keyword evidence="1 7" id="KW-0813">Transport</keyword>
<dbReference type="NCBIfam" id="TIGR01187">
    <property type="entry name" value="potA"/>
    <property type="match status" value="1"/>
</dbReference>
<dbReference type="InterPro" id="IPR003593">
    <property type="entry name" value="AAA+_ATPase"/>
</dbReference>
<dbReference type="RefSeq" id="WP_008461741.1">
    <property type="nucleotide sequence ID" value="NZ_JAQYAR010000024.1"/>
</dbReference>
<evidence type="ECO:0000256" key="5">
    <source>
        <dbReference type="ARBA" id="ARBA00022967"/>
    </source>
</evidence>
<dbReference type="CDD" id="cd03300">
    <property type="entry name" value="ABC_PotA_N"/>
    <property type="match status" value="1"/>
</dbReference>
<reference evidence="9 10" key="1">
    <citation type="submission" date="2019-08" db="EMBL/GenBank/DDBJ databases">
        <title>In-depth cultivation of the pig gut microbiome towards novel bacterial diversity and tailored functional studies.</title>
        <authorList>
            <person name="Wylensek D."/>
            <person name="Hitch T.C.A."/>
            <person name="Clavel T."/>
        </authorList>
    </citation>
    <scope>NUCLEOTIDE SEQUENCE [LARGE SCALE GENOMIC DNA]</scope>
    <source>
        <strain evidence="9 10">WCA-470BD-2E</strain>
    </source>
</reference>
<dbReference type="PROSITE" id="PS50893">
    <property type="entry name" value="ABC_TRANSPORTER_2"/>
    <property type="match status" value="1"/>
</dbReference>
<comment type="function">
    <text evidence="7">Part of the ABC transporter complex PotABCD involved in spermidine/putrescine import. Responsible for energy coupling to the transport system.</text>
</comment>
<name>A0A844FQ02_9LACO</name>
<evidence type="ECO:0000256" key="2">
    <source>
        <dbReference type="ARBA" id="ARBA00022475"/>
    </source>
</evidence>
<dbReference type="AlphaFoldDB" id="A0A844FQ02"/>
<evidence type="ECO:0000256" key="4">
    <source>
        <dbReference type="ARBA" id="ARBA00022840"/>
    </source>
</evidence>
<dbReference type="GO" id="GO:0005524">
    <property type="term" value="F:ATP binding"/>
    <property type="evidence" value="ECO:0007669"/>
    <property type="project" value="UniProtKB-KW"/>
</dbReference>
<evidence type="ECO:0000313" key="9">
    <source>
        <dbReference type="EMBL" id="MST80458.1"/>
    </source>
</evidence>
<evidence type="ECO:0000256" key="6">
    <source>
        <dbReference type="ARBA" id="ARBA00023136"/>
    </source>
</evidence>
<keyword evidence="6 7" id="KW-0472">Membrane</keyword>
<sequence length="363" mass="40756">MEIIKLDHITKEYDDGFVALKDINISIESGKFYSLLGPSGSGKTTILRIIAGFTEPSAGKLYFAGKDITGLDASKRHINTVFQNYALFPHLNVYENVAFGLKLKHRPDSEIRQKVKDALKTVRLDGYANREISELSGGQQQRVAIARAIINEPKVLLLDESLSALDKRLRKEMQFELRAIQKKLGITFIFVTHDQEEALAMSDEIFVLNDGTIQQSGSPVDIYDEPVNDFVARFIGDSNILSGKMIRDFEVEFAGKQFECADAGITPGEKVEVVLRPEDLDITATDPKLTMTVQSQLFLGDHFEIKAVDESGFEWLIHSTNGVKIGQEIGIFFDPEDIHVMRLGETEEEFDARLETYEGEDKE</sequence>
<comment type="similarity">
    <text evidence="7">Belongs to the ABC transporter superfamily. Spermidine/putrescine importer (TC 3.A.1.11.1) family.</text>
</comment>
<dbReference type="SMART" id="SM00382">
    <property type="entry name" value="AAA"/>
    <property type="match status" value="1"/>
</dbReference>
<feature type="domain" description="ABC transporter" evidence="8">
    <location>
        <begin position="4"/>
        <end position="235"/>
    </location>
</feature>
<keyword evidence="2 7" id="KW-1003">Cell membrane</keyword>
<comment type="catalytic activity">
    <reaction evidence="7">
        <text>ATP + H2O + polyamine-[polyamine-binding protein]Side 1 = ADP + phosphate + polyamineSide 2 + [polyamine-binding protein]Side 1.</text>
        <dbReference type="EC" id="7.6.2.11"/>
    </reaction>
</comment>
<dbReference type="Gene3D" id="3.40.50.300">
    <property type="entry name" value="P-loop containing nucleotide triphosphate hydrolases"/>
    <property type="match status" value="1"/>
</dbReference>
<evidence type="ECO:0000259" key="8">
    <source>
        <dbReference type="PROSITE" id="PS50893"/>
    </source>
</evidence>
<comment type="caution">
    <text evidence="9">The sequence shown here is derived from an EMBL/GenBank/DDBJ whole genome shotgun (WGS) entry which is preliminary data.</text>
</comment>
<dbReference type="InterPro" id="IPR027417">
    <property type="entry name" value="P-loop_NTPase"/>
</dbReference>
<comment type="subunit">
    <text evidence="7">The complex is composed of two ATP-binding proteins (PotA), two transmembrane proteins (PotB and PotC) and a solute-binding protein (PotD).</text>
</comment>
<dbReference type="InterPro" id="IPR017871">
    <property type="entry name" value="ABC_transporter-like_CS"/>
</dbReference>
<dbReference type="GO" id="GO:0015594">
    <property type="term" value="F:ABC-type putrescine transporter activity"/>
    <property type="evidence" value="ECO:0007669"/>
    <property type="project" value="InterPro"/>
</dbReference>
<dbReference type="GO" id="GO:0016887">
    <property type="term" value="F:ATP hydrolysis activity"/>
    <property type="evidence" value="ECO:0007669"/>
    <property type="project" value="InterPro"/>
</dbReference>
<protein>
    <recommendedName>
        <fullName evidence="7">Spermidine/putrescine import ATP-binding protein PotA</fullName>
        <ecNumber evidence="7">7.6.2.11</ecNumber>
    </recommendedName>
</protein>
<dbReference type="SUPFAM" id="SSF52540">
    <property type="entry name" value="P-loop containing nucleoside triphosphate hydrolases"/>
    <property type="match status" value="1"/>
</dbReference>
<dbReference type="InterPro" id="IPR003439">
    <property type="entry name" value="ABC_transporter-like_ATP-bd"/>
</dbReference>
<dbReference type="PANTHER" id="PTHR42781:SF4">
    <property type="entry name" value="SPERMIDINE_PUTRESCINE IMPORT ATP-BINDING PROTEIN POTA"/>
    <property type="match status" value="1"/>
</dbReference>
<keyword evidence="3 7" id="KW-0547">Nucleotide-binding</keyword>
<keyword evidence="5 7" id="KW-1278">Translocase</keyword>
<organism evidence="9 10">
    <name type="scientific">Lactobacillus equicursoris</name>
    <dbReference type="NCBI Taxonomy" id="420645"/>
    <lineage>
        <taxon>Bacteria</taxon>
        <taxon>Bacillati</taxon>
        <taxon>Bacillota</taxon>
        <taxon>Bacilli</taxon>
        <taxon>Lactobacillales</taxon>
        <taxon>Lactobacillaceae</taxon>
        <taxon>Lactobacillus</taxon>
    </lineage>
</organism>
<proteinExistence type="inferred from homology"/>
<dbReference type="Pfam" id="PF08402">
    <property type="entry name" value="TOBE_2"/>
    <property type="match status" value="1"/>
</dbReference>
<dbReference type="SUPFAM" id="SSF50331">
    <property type="entry name" value="MOP-like"/>
    <property type="match status" value="1"/>
</dbReference>
<dbReference type="InterPro" id="IPR050093">
    <property type="entry name" value="ABC_SmlMolc_Importer"/>
</dbReference>
<dbReference type="InterPro" id="IPR017879">
    <property type="entry name" value="PotA_ATP-bd"/>
</dbReference>
<dbReference type="Proteomes" id="UP000452141">
    <property type="component" value="Unassembled WGS sequence"/>
</dbReference>
<evidence type="ECO:0000256" key="7">
    <source>
        <dbReference type="RuleBase" id="RU364083"/>
    </source>
</evidence>
<dbReference type="GO" id="GO:0043190">
    <property type="term" value="C:ATP-binding cassette (ABC) transporter complex"/>
    <property type="evidence" value="ECO:0007669"/>
    <property type="project" value="InterPro"/>
</dbReference>
<dbReference type="FunFam" id="3.40.50.300:FF:000133">
    <property type="entry name" value="Spermidine/putrescine import ATP-binding protein PotA"/>
    <property type="match status" value="1"/>
</dbReference>
<dbReference type="Gene3D" id="2.40.50.100">
    <property type="match status" value="1"/>
</dbReference>
<dbReference type="PROSITE" id="PS00211">
    <property type="entry name" value="ABC_TRANSPORTER_1"/>
    <property type="match status" value="1"/>
</dbReference>